<protein>
    <recommendedName>
        <fullName evidence="3">Choice-of-anchor D domain-containing protein</fullName>
    </recommendedName>
</protein>
<organism evidence="1 2">
    <name type="scientific">Archangium gephyra</name>
    <dbReference type="NCBI Taxonomy" id="48"/>
    <lineage>
        <taxon>Bacteria</taxon>
        <taxon>Pseudomonadati</taxon>
        <taxon>Myxococcota</taxon>
        <taxon>Myxococcia</taxon>
        <taxon>Myxococcales</taxon>
        <taxon>Cystobacterineae</taxon>
        <taxon>Archangiaceae</taxon>
        <taxon>Archangium</taxon>
    </lineage>
</organism>
<dbReference type="InterPro" id="IPR052614">
    <property type="entry name" value="CFAP65"/>
</dbReference>
<comment type="caution">
    <text evidence="1">The sequence shown here is derived from an EMBL/GenBank/DDBJ whole genome shotgun (WGS) entry which is preliminary data.</text>
</comment>
<dbReference type="PROSITE" id="PS51257">
    <property type="entry name" value="PROKAR_LIPOPROTEIN"/>
    <property type="match status" value="1"/>
</dbReference>
<accession>A0A2W5SX23</accession>
<dbReference type="PANTHER" id="PTHR46127">
    <property type="entry name" value="CILIA- AND FLAGELLA-ASSOCIATED PROTEIN 65"/>
    <property type="match status" value="1"/>
</dbReference>
<sequence length="1096" mass="115367">MRSTRALFLAGLSLSVFLQGCRGCDPDVEPTGGGQLRFIVTDDGVSNTTDGVVDFKALTMGERKTLPVTLINLGTRPMSLRGFVKNDASQAPTSAGPTQQDENPVFIVAIDEPVQLPVGDSVELQVTFAPPVIDEVPSIAYRVVLEATTEGHDPAVAASTLTLLAEAVTGECQVPERLDFGAVAVGDTFARTLDFQNVREVEAQAYLGPVESAQGASFTASAESPRGEFVVGANTTRTATFTFKPTQMSEYLATVRVRRAANCPERVVRLTGLGVNSVITWAPAEVNFGYVPPQSTVEREVVFSNFAITPVTLSGLKASDVPGNAVSSTFKVVDGLDAIELPAASRDVDGMLRPGLATLKLSFKPNTLGPRRGSLGATTTLRSQPTLQVPMKGVGGGPDIDVRPGAVLSLGRIAYFSDAMPASFGESSLRIQNVGTSTTDPDGNLKLGALDGAGVRGRPYWRVVPLNGAVQEEICVGIYGGPGSCDERPLQYDENLGLTAGAAVTVPVRITPNGLGLREFDVQLFSNDGDEPTVTLRVSANSLELPECNVEVKPLVVPFGIVTAPQVRDSAFSVRNLNLTPGGTCLLTNVRLGAEVGTPAGAPPLFSLPAGELSELELQPGETRQFAVRASPTGQVPASPTQVTGRVQFNVSHRVAALREVGLTATLANSCLTISPSDLDFGTVQQGCASATRNFQIYNSCGSPVVINGGTMATPAGEGPGGPNCPGNAPCPEFHVVAGLAGNTTIPAGSTTPVTFQLRYRPINLGPDSGAFIINVTQNGQALDYVVTLRGAGDTQGLNTDVFRDANDPKADILLAIDKSGSMGVEQDRLASNLDVFLQFARVNGIDFHLAATNTELTDTDLGKFNVSTSGHRFLTNNTPNAGPEYRSIVQVPLAGGSESCLEASRRALTNPLINDPSANGGFLRNDAVLSVVCVTDAADQGPLPTSVYLNALQAIKGAQRPGAFTYNVIGPFLVNPPSSCDYDDPNDGRHEFMVAQTNGVMEEICSADWSAGLERISKAAFGYRLNFFLTAQPDLSASVGLKVEVNDHEIAPIDPSLGSVVWEYDPVTNSVVFQPLYAPSRGDVLKITYQVQCLP</sequence>
<evidence type="ECO:0000313" key="1">
    <source>
        <dbReference type="EMBL" id="PZR04116.1"/>
    </source>
</evidence>
<proteinExistence type="predicted"/>
<reference evidence="1 2" key="1">
    <citation type="submission" date="2017-08" db="EMBL/GenBank/DDBJ databases">
        <title>Infants hospitalized years apart are colonized by the same room-sourced microbial strains.</title>
        <authorList>
            <person name="Brooks B."/>
            <person name="Olm M.R."/>
            <person name="Firek B.A."/>
            <person name="Baker R."/>
            <person name="Thomas B.C."/>
            <person name="Morowitz M.J."/>
            <person name="Banfield J.F."/>
        </authorList>
    </citation>
    <scope>NUCLEOTIDE SEQUENCE [LARGE SCALE GENOMIC DNA]</scope>
    <source>
        <strain evidence="1">S2_003_000_R2_14</strain>
    </source>
</reference>
<name>A0A2W5SX23_9BACT</name>
<dbReference type="Gene3D" id="2.60.40.10">
    <property type="entry name" value="Immunoglobulins"/>
    <property type="match status" value="3"/>
</dbReference>
<dbReference type="PANTHER" id="PTHR46127:SF1">
    <property type="entry name" value="CILIA- AND FLAGELLA-ASSOCIATED PROTEIN 65"/>
    <property type="match status" value="1"/>
</dbReference>
<dbReference type="EMBL" id="QFQP01000064">
    <property type="protein sequence ID" value="PZR04116.1"/>
    <property type="molecule type" value="Genomic_DNA"/>
</dbReference>
<evidence type="ECO:0008006" key="3">
    <source>
        <dbReference type="Google" id="ProtNLM"/>
    </source>
</evidence>
<gene>
    <name evidence="1" type="ORF">DI536_34870</name>
</gene>
<dbReference type="AlphaFoldDB" id="A0A2W5SX23"/>
<dbReference type="Proteomes" id="UP000249061">
    <property type="component" value="Unassembled WGS sequence"/>
</dbReference>
<evidence type="ECO:0000313" key="2">
    <source>
        <dbReference type="Proteomes" id="UP000249061"/>
    </source>
</evidence>
<dbReference type="InterPro" id="IPR013783">
    <property type="entry name" value="Ig-like_fold"/>
</dbReference>